<sequence length="380" mass="42480">VIVSVSLLTSVQIVSSYVGKEHFLIIMDSFLGISAQVWQTLIVLGFPLLYCSLPTIRAIWLRLCYCLPADQSQTSVDRVSTSESFERLGSGRWILLGGLYITIILRCPAFNPAKDNPFAITRLPLDTPSVSLTAALAKHHSAHGLNDTPIAQQCLLQRLTTNHKNDHSYYHLPCLASKYALALITIGLLATNASSLESKRRIRSSRMSMTVIFGLLFEVTTVFVLLHIPSLRMNANNQGRMLGDKIYKIRHIFFACVFSICSWSVITETQESNTTALAKLVIQMSLLTHQVDTLVSRLRMAALQRSLVMRDPVYSQGNEFWEYAENQAKIASKDKGVKSIKKDFGLSNTSIQPDSNREELKKFIEISYPIPTLSVLDPVL</sequence>
<keyword evidence="3" id="KW-1185">Reference proteome</keyword>
<dbReference type="KEGG" id="mlr:MELLADRAFT_114533"/>
<dbReference type="eggNOG" id="ENOG502SCKN">
    <property type="taxonomic scope" value="Eukaryota"/>
</dbReference>
<dbReference type="PANTHER" id="PTHR39470:SF1">
    <property type="entry name" value="CHORISMATE SYNTHASE PROTEIN"/>
    <property type="match status" value="1"/>
</dbReference>
<dbReference type="PANTHER" id="PTHR39470">
    <property type="entry name" value="CHROMOSOME 10, WHOLE GENOME SHOTGUN SEQUENCE"/>
    <property type="match status" value="1"/>
</dbReference>
<name>F4SDU9_MELLP</name>
<dbReference type="EMBL" id="GL883299">
    <property type="protein sequence ID" value="EGF97175.1"/>
    <property type="molecule type" value="Genomic_DNA"/>
</dbReference>
<dbReference type="AlphaFoldDB" id="F4SDU9"/>
<dbReference type="STRING" id="747676.F4SDU9"/>
<reference evidence="3" key="1">
    <citation type="journal article" date="2011" name="Proc. Natl. Acad. Sci. U.S.A.">
        <title>Obligate biotrophy features unraveled by the genomic analysis of rust fungi.</title>
        <authorList>
            <person name="Duplessis S."/>
            <person name="Cuomo C.A."/>
            <person name="Lin Y.-C."/>
            <person name="Aerts A."/>
            <person name="Tisserant E."/>
            <person name="Veneault-Fourrey C."/>
            <person name="Joly D.L."/>
            <person name="Hacquard S."/>
            <person name="Amselem J."/>
            <person name="Cantarel B.L."/>
            <person name="Chiu R."/>
            <person name="Coutinho P.M."/>
            <person name="Feau N."/>
            <person name="Field M."/>
            <person name="Frey P."/>
            <person name="Gelhaye E."/>
            <person name="Goldberg J."/>
            <person name="Grabherr M.G."/>
            <person name="Kodira C.D."/>
            <person name="Kohler A."/>
            <person name="Kuees U."/>
            <person name="Lindquist E.A."/>
            <person name="Lucas S.M."/>
            <person name="Mago R."/>
            <person name="Mauceli E."/>
            <person name="Morin E."/>
            <person name="Murat C."/>
            <person name="Pangilinan J.L."/>
            <person name="Park R."/>
            <person name="Pearson M."/>
            <person name="Quesneville H."/>
            <person name="Rouhier N."/>
            <person name="Sakthikumar S."/>
            <person name="Salamov A.A."/>
            <person name="Schmutz J."/>
            <person name="Selles B."/>
            <person name="Shapiro H."/>
            <person name="Tanguay P."/>
            <person name="Tuskan G.A."/>
            <person name="Henrissat B."/>
            <person name="Van de Peer Y."/>
            <person name="Rouze P."/>
            <person name="Ellis J.G."/>
            <person name="Dodds P.N."/>
            <person name="Schein J.E."/>
            <person name="Zhong S."/>
            <person name="Hamelin R.C."/>
            <person name="Grigoriev I.V."/>
            <person name="Szabo L.J."/>
            <person name="Martin F."/>
        </authorList>
    </citation>
    <scope>NUCLEOTIDE SEQUENCE [LARGE SCALE GENOMIC DNA]</scope>
    <source>
        <strain evidence="3">98AG31 / pathotype 3-4-7</strain>
    </source>
</reference>
<dbReference type="VEuPathDB" id="FungiDB:MELLADRAFT_114533"/>
<protein>
    <submittedName>
        <fullName evidence="2">Uncharacterized protein</fullName>
    </submittedName>
</protein>
<accession>F4SDU9</accession>
<dbReference type="RefSeq" id="XP_007419553.1">
    <property type="nucleotide sequence ID" value="XM_007419491.1"/>
</dbReference>
<feature type="transmembrane region" description="Helical" evidence="1">
    <location>
        <begin position="93"/>
        <end position="111"/>
    </location>
</feature>
<feature type="transmembrane region" description="Helical" evidence="1">
    <location>
        <begin position="30"/>
        <end position="53"/>
    </location>
</feature>
<dbReference type="GeneID" id="18925379"/>
<feature type="transmembrane region" description="Helical" evidence="1">
    <location>
        <begin position="169"/>
        <end position="190"/>
    </location>
</feature>
<dbReference type="Proteomes" id="UP000001072">
    <property type="component" value="Unassembled WGS sequence"/>
</dbReference>
<keyword evidence="1" id="KW-0812">Transmembrane</keyword>
<organism evidence="3">
    <name type="scientific">Melampsora larici-populina (strain 98AG31 / pathotype 3-4-7)</name>
    <name type="common">Poplar leaf rust fungus</name>
    <dbReference type="NCBI Taxonomy" id="747676"/>
    <lineage>
        <taxon>Eukaryota</taxon>
        <taxon>Fungi</taxon>
        <taxon>Dikarya</taxon>
        <taxon>Basidiomycota</taxon>
        <taxon>Pucciniomycotina</taxon>
        <taxon>Pucciniomycetes</taxon>
        <taxon>Pucciniales</taxon>
        <taxon>Melampsoraceae</taxon>
        <taxon>Melampsora</taxon>
    </lineage>
</organism>
<gene>
    <name evidence="2" type="ORF">MELLADRAFT_114533</name>
</gene>
<keyword evidence="1" id="KW-0472">Membrane</keyword>
<dbReference type="HOGENOM" id="CLU_061003_0_0_1"/>
<evidence type="ECO:0000313" key="3">
    <source>
        <dbReference type="Proteomes" id="UP000001072"/>
    </source>
</evidence>
<proteinExistence type="predicted"/>
<feature type="non-terminal residue" evidence="2">
    <location>
        <position position="1"/>
    </location>
</feature>
<evidence type="ECO:0000313" key="2">
    <source>
        <dbReference type="EMBL" id="EGF97175.1"/>
    </source>
</evidence>
<dbReference type="InParanoid" id="F4SDU9"/>
<keyword evidence="1" id="KW-1133">Transmembrane helix</keyword>
<feature type="transmembrane region" description="Helical" evidence="1">
    <location>
        <begin position="211"/>
        <end position="229"/>
    </location>
</feature>
<evidence type="ECO:0000256" key="1">
    <source>
        <dbReference type="SAM" id="Phobius"/>
    </source>
</evidence>
<dbReference type="OrthoDB" id="4218123at2759"/>